<accession>A0A5P3AB19</accession>
<dbReference type="RefSeq" id="WP_138179204.1">
    <property type="nucleotide sequence ID" value="NZ_CAXRJZ010000118.1"/>
</dbReference>
<dbReference type="OrthoDB" id="7859214at2"/>
<feature type="signal peptide" evidence="1">
    <location>
        <begin position="1"/>
        <end position="25"/>
    </location>
</feature>
<name>A0A5P3AB19_9RHOB</name>
<dbReference type="EMBL" id="CP031598">
    <property type="protein sequence ID" value="QEW26567.1"/>
    <property type="molecule type" value="Genomic_DNA"/>
</dbReference>
<reference evidence="2 3" key="1">
    <citation type="submission" date="2018-08" db="EMBL/GenBank/DDBJ databases">
        <title>Genetic Globetrotter - A new plasmid hitch-hiking vast phylogenetic and geographic distances.</title>
        <authorList>
            <person name="Vollmers J."/>
            <person name="Petersen J."/>
        </authorList>
    </citation>
    <scope>NUCLEOTIDE SEQUENCE [LARGE SCALE GENOMIC DNA]</scope>
    <source>
        <strain evidence="2 3">DSM 26383</strain>
    </source>
</reference>
<evidence type="ECO:0000313" key="3">
    <source>
        <dbReference type="Proteomes" id="UP000325785"/>
    </source>
</evidence>
<protein>
    <submittedName>
        <fullName evidence="2">Uncharacterized protein</fullName>
    </submittedName>
</protein>
<keyword evidence="1" id="KW-0732">Signal</keyword>
<dbReference type="AlphaFoldDB" id="A0A5P3AB19"/>
<organism evidence="2 3">
    <name type="scientific">Roseovarius indicus</name>
    <dbReference type="NCBI Taxonomy" id="540747"/>
    <lineage>
        <taxon>Bacteria</taxon>
        <taxon>Pseudomonadati</taxon>
        <taxon>Pseudomonadota</taxon>
        <taxon>Alphaproteobacteria</taxon>
        <taxon>Rhodobacterales</taxon>
        <taxon>Roseobacteraceae</taxon>
        <taxon>Roseovarius</taxon>
    </lineage>
</organism>
<feature type="chain" id="PRO_5024836602" evidence="1">
    <location>
        <begin position="26"/>
        <end position="166"/>
    </location>
</feature>
<dbReference type="Proteomes" id="UP000325785">
    <property type="component" value="Chromosome"/>
</dbReference>
<evidence type="ECO:0000313" key="2">
    <source>
        <dbReference type="EMBL" id="QEW26567.1"/>
    </source>
</evidence>
<dbReference type="KEGG" id="rid:RIdsm_02367"/>
<gene>
    <name evidence="2" type="ORF">RIdsm_02367</name>
</gene>
<sequence length="166" mass="17930" precursor="true">MSPLARSYHALCVLAFGLAASAASAASEDVPGWNAERAELFSKVCMGSAPGFSGMEKTARSLGFRTINGNLMHEPEVAVSLQNTDTGCACYMTMGAYDPTALVQAIFQRLVNDYPDAWRPESESGPVNDTRFEREGEMVRLVLTPAKLDGNDWIAGRVYSSNRCPA</sequence>
<proteinExistence type="predicted"/>
<evidence type="ECO:0000256" key="1">
    <source>
        <dbReference type="SAM" id="SignalP"/>
    </source>
</evidence>